<evidence type="ECO:0000313" key="11">
    <source>
        <dbReference type="Proteomes" id="UP000694867"/>
    </source>
</evidence>
<keyword evidence="3" id="KW-0479">Metal-binding</keyword>
<feature type="domain" description="Peptidase M16 C-terminal" evidence="8">
    <location>
        <begin position="228"/>
        <end position="392"/>
    </location>
</feature>
<dbReference type="RefSeq" id="XP_028967540.1">
    <property type="nucleotide sequence ID" value="XM_029111707.1"/>
</dbReference>
<proteinExistence type="inferred from homology"/>
<reference evidence="12" key="1">
    <citation type="submission" date="2025-08" db="UniProtKB">
        <authorList>
            <consortium name="RefSeq"/>
        </authorList>
    </citation>
    <scope>IDENTIFICATION</scope>
</reference>
<dbReference type="InterPro" id="IPR011765">
    <property type="entry name" value="Pept_M16_N"/>
</dbReference>
<dbReference type="InterPro" id="IPR050626">
    <property type="entry name" value="Peptidase_M16"/>
</dbReference>
<keyword evidence="11" id="KW-1185">Reference proteome</keyword>
<dbReference type="Proteomes" id="UP000694867">
    <property type="component" value="Unplaced"/>
</dbReference>
<feature type="domain" description="Peptidase M16 N-terminal" evidence="7">
    <location>
        <begin position="63"/>
        <end position="199"/>
    </location>
</feature>
<protein>
    <submittedName>
        <fullName evidence="12">Insulin-degrading enzyme</fullName>
    </submittedName>
</protein>
<sequence length="988" mass="113156">MVTNSRAVVLVLLSAALLVFILILCFHRPDYEVYVVSSEEITKKPVVDNASYISLRLRNDMDVIIASDPSLEDAEVALCVKVGSWSDPVELQGLAHFTEHVLFLGNKKYPGHGDFISHIQSNGGTLNARTGKERTCYFFSIDPDHLGTAMDMFGWMMKEPLIKSETVMSELQNVDSEYKRLMNQDGRRVEAVDSETSDPDHPQRMFDCGSSHNMMQGVEILKSPLHVEMRKFYDRYYSSNSMALGVRGPFDTETLKRLAIKNFHDVKNTRIRKDPWPSPYRNTSGKEILVMAVRDVDDLYIRFSLSNVTTASQTAFLKMILRSEHSGGLVKKIKDHLWISTLSIYDENYAGSTTMSIEFHLTKEGLKNRNKIVEITFAYLNFLRSRTREEFQLVFSDLRAVEELEFKFFSTKELRKTRRDYVYILDLVENRMTYDIDHVISGSRLLGDFQYENLLYILSQLKPENCRVLAVSQSFANETDKVEKYYHAQYKVRDILPQTMRLWSAAQDQFSLPQKNPLVPREARVVDIDPAYSEKPVLIANRSLSRLWLLQTDFGVPKADVTVYWKSSIDGPDSKAGIIAELILRAFQRSLSDKLYMAKDSGINVRSSLKAKSSFGNYGSLMFSFNAYSSVLPGVIKLVFRHFNDFTLDVKTLGVIKDFYRISLADSELYSTVEHGNIQERLLLKSNLTTKKLKIQLLDTINLEDVRSLLTTVREPRLVKVFVSGNIRRETAEEMFDVIAPRSSKDVYQASCEDLPRKYQLPPGSIFYYVGYDENQSQRSVTTYHEIGPSSVDNEVVLRELLVHIASPEAFNVLRTKEQLGYGAGVISTQDSRSHGLMTYVETKNDTQYVTDRVFNFMKVYLKDYIRGMTRAQFNQHRSAVLLKKLHKPIKRVERLGAELLDCNCDYTREKRYAEILSQLTVDDVAEFHQKYVVDNRSSKVIVTVIEKEDGTAQIGRGLPSQPEEVYTNIADFQKELQLLPAIGNTCR</sequence>
<feature type="domain" description="Peptidase M16 middle/third" evidence="9">
    <location>
        <begin position="420"/>
        <end position="691"/>
    </location>
</feature>
<dbReference type="InterPro" id="IPR032632">
    <property type="entry name" value="Peptidase_M16_M"/>
</dbReference>
<dbReference type="Pfam" id="PF22456">
    <property type="entry name" value="PqqF-like_C_4"/>
    <property type="match status" value="1"/>
</dbReference>
<evidence type="ECO:0000259" key="9">
    <source>
        <dbReference type="Pfam" id="PF16187"/>
    </source>
</evidence>
<gene>
    <name evidence="12" type="primary">LOC100897693</name>
</gene>
<dbReference type="KEGG" id="goe:100897693"/>
<evidence type="ECO:0000259" key="8">
    <source>
        <dbReference type="Pfam" id="PF05193"/>
    </source>
</evidence>
<dbReference type="GO" id="GO:0046872">
    <property type="term" value="F:metal ion binding"/>
    <property type="evidence" value="ECO:0007669"/>
    <property type="project" value="UniProtKB-KW"/>
</dbReference>
<evidence type="ECO:0000256" key="6">
    <source>
        <dbReference type="ARBA" id="ARBA00023049"/>
    </source>
</evidence>
<name>A0AAJ7SGA7_9ACAR</name>
<evidence type="ECO:0000259" key="10">
    <source>
        <dbReference type="Pfam" id="PF22456"/>
    </source>
</evidence>
<dbReference type="Gene3D" id="3.30.830.10">
    <property type="entry name" value="Metalloenzyme, LuxS/M16 peptidase-like"/>
    <property type="match status" value="4"/>
</dbReference>
<evidence type="ECO:0000256" key="1">
    <source>
        <dbReference type="ARBA" id="ARBA00007261"/>
    </source>
</evidence>
<dbReference type="GO" id="GO:0008237">
    <property type="term" value="F:metallopeptidase activity"/>
    <property type="evidence" value="ECO:0007669"/>
    <property type="project" value="UniProtKB-KW"/>
</dbReference>
<dbReference type="AlphaFoldDB" id="A0AAJ7SGA7"/>
<keyword evidence="2" id="KW-0645">Protease</keyword>
<keyword evidence="5" id="KW-0862">Zinc</keyword>
<keyword evidence="4" id="KW-0378">Hydrolase</keyword>
<dbReference type="InterPro" id="IPR007863">
    <property type="entry name" value="Peptidase_M16_C"/>
</dbReference>
<dbReference type="Pfam" id="PF00675">
    <property type="entry name" value="Peptidase_M16"/>
    <property type="match status" value="1"/>
</dbReference>
<keyword evidence="6" id="KW-0482">Metalloprotease</keyword>
<dbReference type="Pfam" id="PF05193">
    <property type="entry name" value="Peptidase_M16_C"/>
    <property type="match status" value="1"/>
</dbReference>
<dbReference type="GeneID" id="100897693"/>
<feature type="domain" description="Coenzyme PQQ synthesis protein F-like C-terminal lobe" evidence="10">
    <location>
        <begin position="801"/>
        <end position="891"/>
    </location>
</feature>
<dbReference type="SUPFAM" id="SSF63411">
    <property type="entry name" value="LuxS/MPP-like metallohydrolase"/>
    <property type="match status" value="4"/>
</dbReference>
<evidence type="ECO:0000256" key="4">
    <source>
        <dbReference type="ARBA" id="ARBA00022801"/>
    </source>
</evidence>
<dbReference type="InterPro" id="IPR011249">
    <property type="entry name" value="Metalloenz_LuxS/M16"/>
</dbReference>
<accession>A0AAJ7SGA7</accession>
<dbReference type="Pfam" id="PF16187">
    <property type="entry name" value="Peptidase_M16_M"/>
    <property type="match status" value="1"/>
</dbReference>
<evidence type="ECO:0000259" key="7">
    <source>
        <dbReference type="Pfam" id="PF00675"/>
    </source>
</evidence>
<dbReference type="PANTHER" id="PTHR43690">
    <property type="entry name" value="NARDILYSIN"/>
    <property type="match status" value="1"/>
</dbReference>
<evidence type="ECO:0000256" key="3">
    <source>
        <dbReference type="ARBA" id="ARBA00022723"/>
    </source>
</evidence>
<dbReference type="GO" id="GO:0006508">
    <property type="term" value="P:proteolysis"/>
    <property type="evidence" value="ECO:0007669"/>
    <property type="project" value="UniProtKB-KW"/>
</dbReference>
<comment type="similarity">
    <text evidence="1">Belongs to the peptidase M16 family.</text>
</comment>
<dbReference type="PANTHER" id="PTHR43690:SF18">
    <property type="entry name" value="INSULIN-DEGRADING ENZYME-RELATED"/>
    <property type="match status" value="1"/>
</dbReference>
<evidence type="ECO:0000256" key="5">
    <source>
        <dbReference type="ARBA" id="ARBA00022833"/>
    </source>
</evidence>
<evidence type="ECO:0000256" key="2">
    <source>
        <dbReference type="ARBA" id="ARBA00022670"/>
    </source>
</evidence>
<evidence type="ECO:0000313" key="12">
    <source>
        <dbReference type="RefSeq" id="XP_028967540.1"/>
    </source>
</evidence>
<dbReference type="InterPro" id="IPR054734">
    <property type="entry name" value="PqqF-like_C_4"/>
</dbReference>
<organism evidence="11 12">
    <name type="scientific">Galendromus occidentalis</name>
    <name type="common">western predatory mite</name>
    <dbReference type="NCBI Taxonomy" id="34638"/>
    <lineage>
        <taxon>Eukaryota</taxon>
        <taxon>Metazoa</taxon>
        <taxon>Ecdysozoa</taxon>
        <taxon>Arthropoda</taxon>
        <taxon>Chelicerata</taxon>
        <taxon>Arachnida</taxon>
        <taxon>Acari</taxon>
        <taxon>Parasitiformes</taxon>
        <taxon>Mesostigmata</taxon>
        <taxon>Gamasina</taxon>
        <taxon>Phytoseioidea</taxon>
        <taxon>Phytoseiidae</taxon>
        <taxon>Typhlodrominae</taxon>
        <taxon>Galendromus</taxon>
    </lineage>
</organism>